<dbReference type="Proteomes" id="UP001183817">
    <property type="component" value="Unassembled WGS sequence"/>
</dbReference>
<reference evidence="1 2" key="1">
    <citation type="submission" date="2023-07" db="EMBL/GenBank/DDBJ databases">
        <title>Sequencing the genomes of 1000 actinobacteria strains.</title>
        <authorList>
            <person name="Klenk H.-P."/>
        </authorList>
    </citation>
    <scope>NUCLEOTIDE SEQUENCE [LARGE SCALE GENOMIC DNA]</scope>
    <source>
        <strain evidence="1 2">DSM 20167</strain>
    </source>
</reference>
<sequence length="46" mass="5147">MEKASIRYIVDDVSSAVNFYVDLLDFSVDLYTRARASRSWDGGPCG</sequence>
<accession>A0ABU2BGQ5</accession>
<organism evidence="1 2">
    <name type="scientific">Paeniglutamicibacter sulfureus</name>
    <dbReference type="NCBI Taxonomy" id="43666"/>
    <lineage>
        <taxon>Bacteria</taxon>
        <taxon>Bacillati</taxon>
        <taxon>Actinomycetota</taxon>
        <taxon>Actinomycetes</taxon>
        <taxon>Micrococcales</taxon>
        <taxon>Micrococcaceae</taxon>
        <taxon>Paeniglutamicibacter</taxon>
    </lineage>
</organism>
<proteinExistence type="predicted"/>
<evidence type="ECO:0000313" key="1">
    <source>
        <dbReference type="EMBL" id="MDR7356569.1"/>
    </source>
</evidence>
<name>A0ABU2BGQ5_9MICC</name>
<dbReference type="EMBL" id="JAVDYI010000001">
    <property type="protein sequence ID" value="MDR7356569.1"/>
    <property type="molecule type" value="Genomic_DNA"/>
</dbReference>
<evidence type="ECO:0000313" key="2">
    <source>
        <dbReference type="Proteomes" id="UP001183817"/>
    </source>
</evidence>
<comment type="caution">
    <text evidence="1">The sequence shown here is derived from an EMBL/GenBank/DDBJ whole genome shotgun (WGS) entry which is preliminary data.</text>
</comment>
<gene>
    <name evidence="1" type="ORF">J2S64_000260</name>
</gene>
<keyword evidence="2" id="KW-1185">Reference proteome</keyword>
<evidence type="ECO:0008006" key="3">
    <source>
        <dbReference type="Google" id="ProtNLM"/>
    </source>
</evidence>
<protein>
    <recommendedName>
        <fullName evidence="3">Glyoxalase/fosfomycin resistance/dioxygenase domain-containing protein</fullName>
    </recommendedName>
</protein>